<gene>
    <name evidence="2" type="ORF">Q8852_00160</name>
</gene>
<keyword evidence="1" id="KW-0472">Membrane</keyword>
<feature type="transmembrane region" description="Helical" evidence="1">
    <location>
        <begin position="54"/>
        <end position="74"/>
    </location>
</feature>
<evidence type="ECO:0000313" key="2">
    <source>
        <dbReference type="EMBL" id="WLP85577.1"/>
    </source>
</evidence>
<name>A0ABY9HAF0_9MOLU</name>
<reference evidence="2" key="1">
    <citation type="submission" date="2023-08" db="EMBL/GenBank/DDBJ databases">
        <title>Complete genome sequence of Mycoplasma seminis 2200.</title>
        <authorList>
            <person name="Spergser J."/>
        </authorList>
    </citation>
    <scope>NUCLEOTIDE SEQUENCE [LARGE SCALE GENOMIC DNA]</scope>
    <source>
        <strain evidence="2">2200</strain>
    </source>
</reference>
<dbReference type="Proteomes" id="UP001237011">
    <property type="component" value="Chromosome"/>
</dbReference>
<keyword evidence="1" id="KW-1133">Transmembrane helix</keyword>
<sequence>MLNQNPDLQQVTTQVPTAFDKPLKSNYRTDKEGIIPSNLYTVISREKSLAIMQFLFWFVIFLASVTGIILNYFFNTVHNPKQGIGWYVLCGVVFLISLSLFAKALTRHKSWKRTQKNCKENCLSGNFAAITIIPDTFRSISFKKLRLSWCFAFFLTYFGIFNFILIGLLFTWNGVWHIQTGQPGDTLYININIVWEQVLNNAFGNVYTLLWIDLAVAIAVSVLFVIMQMYDRKRIAELSELLGSDAATYKTSVHAELRNENKAWIKAYIIIFIIVVLLPLALFFYLVWKGVIKRGSKK</sequence>
<accession>A0ABY9HAF0</accession>
<dbReference type="EMBL" id="CP132191">
    <property type="protein sequence ID" value="WLP85577.1"/>
    <property type="molecule type" value="Genomic_DNA"/>
</dbReference>
<feature type="transmembrane region" description="Helical" evidence="1">
    <location>
        <begin position="206"/>
        <end position="226"/>
    </location>
</feature>
<keyword evidence="1" id="KW-0812">Transmembrane</keyword>
<evidence type="ECO:0000256" key="1">
    <source>
        <dbReference type="SAM" id="Phobius"/>
    </source>
</evidence>
<feature type="transmembrane region" description="Helical" evidence="1">
    <location>
        <begin position="86"/>
        <end position="106"/>
    </location>
</feature>
<protein>
    <submittedName>
        <fullName evidence="2">Uncharacterized protein</fullName>
    </submittedName>
</protein>
<feature type="transmembrane region" description="Helical" evidence="1">
    <location>
        <begin position="267"/>
        <end position="288"/>
    </location>
</feature>
<organism evidence="2 3">
    <name type="scientific">Mycoplasma seminis</name>
    <dbReference type="NCBI Taxonomy" id="512749"/>
    <lineage>
        <taxon>Bacteria</taxon>
        <taxon>Bacillati</taxon>
        <taxon>Mycoplasmatota</taxon>
        <taxon>Mollicutes</taxon>
        <taxon>Mycoplasmataceae</taxon>
        <taxon>Mycoplasma</taxon>
    </lineage>
</organism>
<dbReference type="NCBIfam" id="NF045846">
    <property type="entry name" value="MSC0882_dom"/>
    <property type="match status" value="1"/>
</dbReference>
<feature type="transmembrane region" description="Helical" evidence="1">
    <location>
        <begin position="147"/>
        <end position="170"/>
    </location>
</feature>
<proteinExistence type="predicted"/>
<dbReference type="RefSeq" id="WP_305938007.1">
    <property type="nucleotide sequence ID" value="NZ_CP132191.1"/>
</dbReference>
<evidence type="ECO:0000313" key="3">
    <source>
        <dbReference type="Proteomes" id="UP001237011"/>
    </source>
</evidence>
<dbReference type="InterPro" id="IPR059214">
    <property type="entry name" value="MSC_0882-like"/>
</dbReference>
<keyword evidence="3" id="KW-1185">Reference proteome</keyword>